<dbReference type="EMBL" id="BK015420">
    <property type="protein sequence ID" value="DAE05895.1"/>
    <property type="molecule type" value="Genomic_DNA"/>
</dbReference>
<accession>A0A8S5PFD8</accession>
<proteinExistence type="predicted"/>
<organism evidence="2">
    <name type="scientific">Siphoviridae sp. ctSqu13</name>
    <dbReference type="NCBI Taxonomy" id="2825513"/>
    <lineage>
        <taxon>Viruses</taxon>
        <taxon>Duplodnaviria</taxon>
        <taxon>Heunggongvirae</taxon>
        <taxon>Uroviricota</taxon>
        <taxon>Caudoviricetes</taxon>
    </lineage>
</organism>
<keyword evidence="1" id="KW-1133">Transmembrane helix</keyword>
<name>A0A8S5PFD8_9CAUD</name>
<evidence type="ECO:0000256" key="1">
    <source>
        <dbReference type="SAM" id="Phobius"/>
    </source>
</evidence>
<protein>
    <submittedName>
        <fullName evidence="2">Uncharacterized protein</fullName>
    </submittedName>
</protein>
<reference evidence="2" key="1">
    <citation type="journal article" date="2021" name="Proc. Natl. Acad. Sci. U.S.A.">
        <title>A Catalog of Tens of Thousands of Viruses from Human Metagenomes Reveals Hidden Associations with Chronic Diseases.</title>
        <authorList>
            <person name="Tisza M.J."/>
            <person name="Buck C.B."/>
        </authorList>
    </citation>
    <scope>NUCLEOTIDE SEQUENCE</scope>
    <source>
        <strain evidence="2">CtSqu13</strain>
    </source>
</reference>
<sequence length="36" mass="3969">MLILWLILNALGLLALVIICGFIAIAVKSFVKELKK</sequence>
<keyword evidence="1" id="KW-0812">Transmembrane</keyword>
<keyword evidence="1" id="KW-0472">Membrane</keyword>
<feature type="transmembrane region" description="Helical" evidence="1">
    <location>
        <begin position="6"/>
        <end position="27"/>
    </location>
</feature>
<evidence type="ECO:0000313" key="2">
    <source>
        <dbReference type="EMBL" id="DAE05895.1"/>
    </source>
</evidence>